<gene>
    <name evidence="2" type="ORF">J1605_013104</name>
</gene>
<organism evidence="2 3">
    <name type="scientific">Eschrichtius robustus</name>
    <name type="common">California gray whale</name>
    <name type="synonym">Eschrichtius gibbosus</name>
    <dbReference type="NCBI Taxonomy" id="9764"/>
    <lineage>
        <taxon>Eukaryota</taxon>
        <taxon>Metazoa</taxon>
        <taxon>Chordata</taxon>
        <taxon>Craniata</taxon>
        <taxon>Vertebrata</taxon>
        <taxon>Euteleostomi</taxon>
        <taxon>Mammalia</taxon>
        <taxon>Eutheria</taxon>
        <taxon>Laurasiatheria</taxon>
        <taxon>Artiodactyla</taxon>
        <taxon>Whippomorpha</taxon>
        <taxon>Cetacea</taxon>
        <taxon>Mysticeti</taxon>
        <taxon>Eschrichtiidae</taxon>
        <taxon>Eschrichtius</taxon>
    </lineage>
</organism>
<protein>
    <recommendedName>
        <fullName evidence="1">Rubisco LSMT substrate-binding domain-containing protein</fullName>
    </recommendedName>
</protein>
<keyword evidence="3" id="KW-1185">Reference proteome</keyword>
<evidence type="ECO:0000259" key="1">
    <source>
        <dbReference type="Pfam" id="PF09273"/>
    </source>
</evidence>
<evidence type="ECO:0000313" key="3">
    <source>
        <dbReference type="Proteomes" id="UP001159641"/>
    </source>
</evidence>
<dbReference type="Gene3D" id="3.90.1420.10">
    <property type="entry name" value="Rubisco LSMT, substrate-binding domain"/>
    <property type="match status" value="1"/>
</dbReference>
<proteinExistence type="predicted"/>
<evidence type="ECO:0000313" key="2">
    <source>
        <dbReference type="EMBL" id="KAJ8778870.1"/>
    </source>
</evidence>
<comment type="caution">
    <text evidence="2">The sequence shown here is derived from an EMBL/GenBank/DDBJ whole genome shotgun (WGS) entry which is preliminary data.</text>
</comment>
<accession>A0AB34GJI0</accession>
<dbReference type="AlphaFoldDB" id="A0AB34GJI0"/>
<name>A0AB34GJI0_ESCRO</name>
<sequence>MQGTWVRALVREDPTCRGATKPEEVLTEEELTTTLKVRCMPAEEFREFKDQDGWGDDKREEDSLTITSVTKLKTSWRQLLGDSVLFTLQTYATDLKTEQDLFSNKEVYAKLSWKEQNASRVSYDQKMTLHQLLELTS</sequence>
<dbReference type="InterPro" id="IPR015353">
    <property type="entry name" value="Rubisco_LSMT_subst-bd"/>
</dbReference>
<dbReference type="EMBL" id="JAIQCJ010002233">
    <property type="protein sequence ID" value="KAJ8778870.1"/>
    <property type="molecule type" value="Genomic_DNA"/>
</dbReference>
<feature type="domain" description="Rubisco LSMT substrate-binding" evidence="1">
    <location>
        <begin position="24"/>
        <end position="128"/>
    </location>
</feature>
<dbReference type="Proteomes" id="UP001159641">
    <property type="component" value="Unassembled WGS sequence"/>
</dbReference>
<reference evidence="2 3" key="1">
    <citation type="submission" date="2022-11" db="EMBL/GenBank/DDBJ databases">
        <title>Whole genome sequence of Eschrichtius robustus ER-17-0199.</title>
        <authorList>
            <person name="Bruniche-Olsen A."/>
            <person name="Black A.N."/>
            <person name="Fields C.J."/>
            <person name="Walden K."/>
            <person name="Dewoody J.A."/>
        </authorList>
    </citation>
    <scope>NUCLEOTIDE SEQUENCE [LARGE SCALE GENOMIC DNA]</scope>
    <source>
        <strain evidence="2">ER-17-0199</strain>
        <tissue evidence="2">Blubber</tissue>
    </source>
</reference>
<dbReference type="Pfam" id="PF09273">
    <property type="entry name" value="Rubis-subs-bind"/>
    <property type="match status" value="1"/>
</dbReference>
<dbReference type="SUPFAM" id="SSF81822">
    <property type="entry name" value="RuBisCo LSMT C-terminal, substrate-binding domain"/>
    <property type="match status" value="1"/>
</dbReference>
<dbReference type="InterPro" id="IPR036464">
    <property type="entry name" value="Rubisco_LSMT_subst-bd_sf"/>
</dbReference>